<keyword evidence="3" id="KW-1185">Reference proteome</keyword>
<feature type="compositionally biased region" description="Acidic residues" evidence="1">
    <location>
        <begin position="157"/>
        <end position="169"/>
    </location>
</feature>
<organism evidence="2 3">
    <name type="scientific">Lojkania enalia</name>
    <dbReference type="NCBI Taxonomy" id="147567"/>
    <lineage>
        <taxon>Eukaryota</taxon>
        <taxon>Fungi</taxon>
        <taxon>Dikarya</taxon>
        <taxon>Ascomycota</taxon>
        <taxon>Pezizomycotina</taxon>
        <taxon>Dothideomycetes</taxon>
        <taxon>Pleosporomycetidae</taxon>
        <taxon>Pleosporales</taxon>
        <taxon>Pleosporales incertae sedis</taxon>
        <taxon>Lojkania</taxon>
    </lineage>
</organism>
<evidence type="ECO:0000313" key="2">
    <source>
        <dbReference type="EMBL" id="KAF2262110.1"/>
    </source>
</evidence>
<protein>
    <submittedName>
        <fullName evidence="2">Uncharacterized protein</fullName>
    </submittedName>
</protein>
<dbReference type="EMBL" id="ML986645">
    <property type="protein sequence ID" value="KAF2262110.1"/>
    <property type="molecule type" value="Genomic_DNA"/>
</dbReference>
<gene>
    <name evidence="2" type="ORF">CC78DRAFT_546151</name>
</gene>
<comment type="caution">
    <text evidence="2">The sequence shown here is derived from an EMBL/GenBank/DDBJ whole genome shotgun (WGS) entry which is preliminary data.</text>
</comment>
<proteinExistence type="predicted"/>
<name>A0A9P4MY60_9PLEO</name>
<feature type="region of interest" description="Disordered" evidence="1">
    <location>
        <begin position="157"/>
        <end position="196"/>
    </location>
</feature>
<dbReference type="Proteomes" id="UP000800093">
    <property type="component" value="Unassembled WGS sequence"/>
</dbReference>
<feature type="compositionally biased region" description="Polar residues" evidence="1">
    <location>
        <begin position="180"/>
        <end position="195"/>
    </location>
</feature>
<dbReference type="PANTHER" id="PTHR42032">
    <property type="entry name" value="YALI0E30679P"/>
    <property type="match status" value="1"/>
</dbReference>
<dbReference type="AlphaFoldDB" id="A0A9P4MY60"/>
<sequence length="451" mass="50113">MVDGAAAESHTGSQIHPLLRQRMLNRAATFSEGAQLVPPVQRRRSSVLSDYSDTRQSYRSSTDNLLRSSGNDMDTITSSDEPSVWHSAPLVFAILPAVGGLFFQNGSAVVTDVLLLALASMFLNWCVRAPWDWYHAAQHVQYVEADDLQTRDTILEEDEENEGSEDMQDDDRPKSPELDPSSTVTKTAEDMTTAQGDARRSLGREAFYALMTCFGGPLLGAYLLHTIRSQLTRPSEGLVSNYNLTIFVMAAELRPVSHVIKMKKARMAHLQRLVRVDTKDGLTRADTVEISQRLADVEARLAESSTTSESEAMKISSNVRQGLQPQLDALNRAVRRYEKRQAAQSIQIEARFAELDLRLKDALSLAAVAARTGQQPGLVSICLTWVANTLARIFQMALVVFMYPFRIATAIAAEVKSWFVQPVRQPRKGIKTQTNGHSSYSTPRIQSRNGR</sequence>
<dbReference type="PANTHER" id="PTHR42032:SF1">
    <property type="entry name" value="YALI0E30679P"/>
    <property type="match status" value="1"/>
</dbReference>
<evidence type="ECO:0000313" key="3">
    <source>
        <dbReference type="Proteomes" id="UP000800093"/>
    </source>
</evidence>
<feature type="region of interest" description="Disordered" evidence="1">
    <location>
        <begin position="429"/>
        <end position="451"/>
    </location>
</feature>
<dbReference type="OrthoDB" id="5422510at2759"/>
<accession>A0A9P4MY60</accession>
<evidence type="ECO:0000256" key="1">
    <source>
        <dbReference type="SAM" id="MobiDB-lite"/>
    </source>
</evidence>
<reference evidence="3" key="1">
    <citation type="journal article" date="2020" name="Stud. Mycol.">
        <title>101 Dothideomycetes genomes: A test case for predicting lifestyles and emergence of pathogens.</title>
        <authorList>
            <person name="Haridas S."/>
            <person name="Albert R."/>
            <person name="Binder M."/>
            <person name="Bloem J."/>
            <person name="LaButti K."/>
            <person name="Salamov A."/>
            <person name="Andreopoulos B."/>
            <person name="Baker S."/>
            <person name="Barry K."/>
            <person name="Bills G."/>
            <person name="Bluhm B."/>
            <person name="Cannon C."/>
            <person name="Castanera R."/>
            <person name="Culley D."/>
            <person name="Daum C."/>
            <person name="Ezra D."/>
            <person name="Gonzalez J."/>
            <person name="Henrissat B."/>
            <person name="Kuo A."/>
            <person name="Liang C."/>
            <person name="Lipzen A."/>
            <person name="Lutzoni F."/>
            <person name="Magnuson J."/>
            <person name="Mondo S."/>
            <person name="Nolan M."/>
            <person name="Ohm R."/>
            <person name="Pangilinan J."/>
            <person name="Park H.-J."/>
            <person name="Ramirez L."/>
            <person name="Alfaro M."/>
            <person name="Sun H."/>
            <person name="Tritt A."/>
            <person name="Yoshinaga Y."/>
            <person name="Zwiers L.-H."/>
            <person name="Turgeon B."/>
            <person name="Goodwin S."/>
            <person name="Spatafora J."/>
            <person name="Crous P."/>
            <person name="Grigoriev I."/>
        </authorList>
    </citation>
    <scope>NUCLEOTIDE SEQUENCE [LARGE SCALE GENOMIC DNA]</scope>
    <source>
        <strain evidence="3">CBS 304.66</strain>
    </source>
</reference>
<feature type="compositionally biased region" description="Polar residues" evidence="1">
    <location>
        <begin position="431"/>
        <end position="451"/>
    </location>
</feature>